<dbReference type="PATRIC" id="fig|1217656.3.peg.4453"/>
<dbReference type="eggNOG" id="ENOG5030ANQ">
    <property type="taxonomic scope" value="Bacteria"/>
</dbReference>
<keyword evidence="1" id="KW-0732">Signal</keyword>
<evidence type="ECO:0000313" key="2">
    <source>
        <dbReference type="EMBL" id="ENV14932.1"/>
    </source>
</evidence>
<dbReference type="Proteomes" id="UP000013148">
    <property type="component" value="Unassembled WGS sequence"/>
</dbReference>
<dbReference type="InterPro" id="IPR031593">
    <property type="entry name" value="Porin_7"/>
</dbReference>
<reference evidence="2 3" key="1">
    <citation type="submission" date="2013-02" db="EMBL/GenBank/DDBJ databases">
        <title>The Genome Sequence of Acinetobacter guillouiae NIPH 991.</title>
        <authorList>
            <consortium name="The Broad Institute Genome Sequencing Platform"/>
            <consortium name="The Broad Institute Genome Sequencing Center for Infectious Disease"/>
            <person name="Cerqueira G."/>
            <person name="Feldgarden M."/>
            <person name="Courvalin P."/>
            <person name="Perichon B."/>
            <person name="Grillot-Courvalin C."/>
            <person name="Clermont D."/>
            <person name="Rocha E."/>
            <person name="Yoon E.-J."/>
            <person name="Nemec A."/>
            <person name="Walker B."/>
            <person name="Young S.K."/>
            <person name="Zeng Q."/>
            <person name="Gargeya S."/>
            <person name="Fitzgerald M."/>
            <person name="Haas B."/>
            <person name="Abouelleil A."/>
            <person name="Alvarado L."/>
            <person name="Arachchi H.M."/>
            <person name="Berlin A.M."/>
            <person name="Chapman S.B."/>
            <person name="Dewar J."/>
            <person name="Goldberg J."/>
            <person name="Griggs A."/>
            <person name="Gujja S."/>
            <person name="Hansen M."/>
            <person name="Howarth C."/>
            <person name="Imamovic A."/>
            <person name="Larimer J."/>
            <person name="McCowan C."/>
            <person name="Murphy C."/>
            <person name="Neiman D."/>
            <person name="Pearson M."/>
            <person name="Priest M."/>
            <person name="Roberts A."/>
            <person name="Saif S."/>
            <person name="Shea T."/>
            <person name="Sisk P."/>
            <person name="Sykes S."/>
            <person name="Wortman J."/>
            <person name="Nusbaum C."/>
            <person name="Birren B."/>
        </authorList>
    </citation>
    <scope>NUCLEOTIDE SEQUENCE [LARGE SCALE GENOMIC DNA]</scope>
    <source>
        <strain evidence="2 3">NIPH 991</strain>
    </source>
</reference>
<dbReference type="Pfam" id="PF16956">
    <property type="entry name" value="Porin_7"/>
    <property type="match status" value="1"/>
</dbReference>
<sequence>MKQSLLFFALTAISCSSFAYNVQFDAGFRSFDHDNNYIDQDYQADIKGKYYFDPVQIKNNPLNEAAFLGRNSNVYGGYAYRTIESQDYLTYDPLSTSTFYELARAKDEKDLHYFTGGLEYFHEQFYLNGEIGLGIVKIKSNIDSNYGSVRYKNDYNVTTYRVLVGYMPISNLLIAAGVDGFSGDKYLDDETDFAAKIKYVMPIGQNGHYLNLEANGVFGDENNVIFAADYYLTHAFSIGSAYSLKDDDESNNNFLWFRSKYFVNENVAIGAEAGFSSGMNLYSVNGTFRF</sequence>
<evidence type="ECO:0000256" key="1">
    <source>
        <dbReference type="SAM" id="SignalP"/>
    </source>
</evidence>
<feature type="chain" id="PRO_5004135139" description="Porin domain-containing protein" evidence="1">
    <location>
        <begin position="20"/>
        <end position="290"/>
    </location>
</feature>
<comment type="caution">
    <text evidence="2">The sequence shown here is derived from an EMBL/GenBank/DDBJ whole genome shotgun (WGS) entry which is preliminary data.</text>
</comment>
<dbReference type="HOGENOM" id="CLU_084979_0_0_6"/>
<dbReference type="EMBL" id="APPJ01000016">
    <property type="protein sequence ID" value="ENV14932.1"/>
    <property type="molecule type" value="Genomic_DNA"/>
</dbReference>
<name>N8WS41_ACIGI</name>
<evidence type="ECO:0008006" key="4">
    <source>
        <dbReference type="Google" id="ProtNLM"/>
    </source>
</evidence>
<protein>
    <recommendedName>
        <fullName evidence="4">Porin domain-containing protein</fullName>
    </recommendedName>
</protein>
<keyword evidence="3" id="KW-1185">Reference proteome</keyword>
<dbReference type="PROSITE" id="PS51257">
    <property type="entry name" value="PROKAR_LIPOPROTEIN"/>
    <property type="match status" value="1"/>
</dbReference>
<organism evidence="2 3">
    <name type="scientific">Acinetobacter guillouiae NIPH 991</name>
    <dbReference type="NCBI Taxonomy" id="1217656"/>
    <lineage>
        <taxon>Bacteria</taxon>
        <taxon>Pseudomonadati</taxon>
        <taxon>Pseudomonadota</taxon>
        <taxon>Gammaproteobacteria</taxon>
        <taxon>Moraxellales</taxon>
        <taxon>Moraxellaceae</taxon>
        <taxon>Acinetobacter</taxon>
    </lineage>
</organism>
<gene>
    <name evidence="2" type="ORF">F964_04520</name>
</gene>
<accession>N8WS41</accession>
<proteinExistence type="predicted"/>
<evidence type="ECO:0000313" key="3">
    <source>
        <dbReference type="Proteomes" id="UP000013148"/>
    </source>
</evidence>
<dbReference type="AlphaFoldDB" id="N8WS41"/>
<feature type="signal peptide" evidence="1">
    <location>
        <begin position="1"/>
        <end position="19"/>
    </location>
</feature>